<dbReference type="AlphaFoldDB" id="A0AA88YER3"/>
<dbReference type="InterPro" id="IPR025398">
    <property type="entry name" value="DUF4371"/>
</dbReference>
<comment type="caution">
    <text evidence="3">The sequence shown here is derived from an EMBL/GenBank/DDBJ whole genome shotgun (WGS) entry which is preliminary data.</text>
</comment>
<evidence type="ECO:0000313" key="4">
    <source>
        <dbReference type="Proteomes" id="UP001186944"/>
    </source>
</evidence>
<dbReference type="PANTHER" id="PTHR45749">
    <property type="match status" value="1"/>
</dbReference>
<dbReference type="Pfam" id="PF14291">
    <property type="entry name" value="DUF4371"/>
    <property type="match status" value="1"/>
</dbReference>
<proteinExistence type="predicted"/>
<dbReference type="InterPro" id="IPR012337">
    <property type="entry name" value="RNaseH-like_sf"/>
</dbReference>
<dbReference type="PANTHER" id="PTHR45749:SF21">
    <property type="entry name" value="DUF4371 DOMAIN-CONTAINING PROTEIN"/>
    <property type="match status" value="1"/>
</dbReference>
<dbReference type="EMBL" id="VSWD01000008">
    <property type="protein sequence ID" value="KAK3095241.1"/>
    <property type="molecule type" value="Genomic_DNA"/>
</dbReference>
<protein>
    <recommendedName>
        <fullName evidence="5">Zinc finger MYM-type 1-like</fullName>
    </recommendedName>
</protein>
<dbReference type="Proteomes" id="UP001186944">
    <property type="component" value="Unassembled WGS sequence"/>
</dbReference>
<reference evidence="3" key="1">
    <citation type="submission" date="2019-08" db="EMBL/GenBank/DDBJ databases">
        <title>The improved chromosome-level genome for the pearl oyster Pinctada fucata martensii using PacBio sequencing and Hi-C.</title>
        <authorList>
            <person name="Zheng Z."/>
        </authorList>
    </citation>
    <scope>NUCLEOTIDE SEQUENCE</scope>
    <source>
        <strain evidence="3">ZZ-2019</strain>
        <tissue evidence="3">Adductor muscle</tissue>
    </source>
</reference>
<sequence>MATRGHHDSEGNFIQLLRLRAEDNPLLQTLIENGRYLSPEIVNEQISLIGQNILRHLLDSVKTSKWYSVMADECMDVSYEEQLVICVRWVDSDLQIHEDMLGLLKIESQTSNYITAAIKDILLRCGLPLELCRGQAYDGAPNMSGHLSGVAKQIQDQSPSALGVHCLAHCINLCVQDVTKKCQPVRDSMDLVIEIEKLICLSPKRSNLFLEQKQLHGSAGSPNLRPICPTRWTVRTYAIESVLKNYKVLQETLDNIHKNTRDEYSRRAGGQLAMMDKFSTFFGLKLSHLIFAASEQLSLSVQGKETSAHDANKAAKATESYFERQRQESVFNKFYESVIDEAKDLTDPPTLPRYRRIPKRVDDGTEQHRFDTVKGYYRQQYYEALDLAKGELNARFDQKNMSVVQEIEALLLSAANGEDVSIPSSVADLYKNDISLGSLETQLKLLPGIFKDDDSKIKIKRVTLIDTISTYMLRSEANKRLLSDVYSLLKIYLTIPVTTATAERAFSSLRRIKTYLRSTMTQARLNHCMLGYVHKELTDNVDVKEIASNFIKKFPLRQVFFGNV</sequence>
<evidence type="ECO:0000313" key="3">
    <source>
        <dbReference type="EMBL" id="KAK3095241.1"/>
    </source>
</evidence>
<organism evidence="3 4">
    <name type="scientific">Pinctada imbricata</name>
    <name type="common">Atlantic pearl-oyster</name>
    <name type="synonym">Pinctada martensii</name>
    <dbReference type="NCBI Taxonomy" id="66713"/>
    <lineage>
        <taxon>Eukaryota</taxon>
        <taxon>Metazoa</taxon>
        <taxon>Spiralia</taxon>
        <taxon>Lophotrochozoa</taxon>
        <taxon>Mollusca</taxon>
        <taxon>Bivalvia</taxon>
        <taxon>Autobranchia</taxon>
        <taxon>Pteriomorphia</taxon>
        <taxon>Pterioida</taxon>
        <taxon>Pterioidea</taxon>
        <taxon>Pteriidae</taxon>
        <taxon>Pinctada</taxon>
    </lineage>
</organism>
<evidence type="ECO:0008006" key="5">
    <source>
        <dbReference type="Google" id="ProtNLM"/>
    </source>
</evidence>
<feature type="domain" description="HAT C-terminal dimerisation" evidence="1">
    <location>
        <begin position="485"/>
        <end position="536"/>
    </location>
</feature>
<feature type="domain" description="DUF4371" evidence="2">
    <location>
        <begin position="4"/>
        <end position="149"/>
    </location>
</feature>
<dbReference type="Pfam" id="PF05699">
    <property type="entry name" value="Dimer_Tnp_hAT"/>
    <property type="match status" value="1"/>
</dbReference>
<gene>
    <name evidence="3" type="ORF">FSP39_012040</name>
</gene>
<evidence type="ECO:0000259" key="2">
    <source>
        <dbReference type="Pfam" id="PF14291"/>
    </source>
</evidence>
<keyword evidence="4" id="KW-1185">Reference proteome</keyword>
<dbReference type="GO" id="GO:0046983">
    <property type="term" value="F:protein dimerization activity"/>
    <property type="evidence" value="ECO:0007669"/>
    <property type="project" value="InterPro"/>
</dbReference>
<name>A0AA88YER3_PINIB</name>
<accession>A0AA88YER3</accession>
<evidence type="ECO:0000259" key="1">
    <source>
        <dbReference type="Pfam" id="PF05699"/>
    </source>
</evidence>
<dbReference type="SUPFAM" id="SSF53098">
    <property type="entry name" value="Ribonuclease H-like"/>
    <property type="match status" value="1"/>
</dbReference>
<dbReference type="InterPro" id="IPR008906">
    <property type="entry name" value="HATC_C_dom"/>
</dbReference>